<evidence type="ECO:0008006" key="3">
    <source>
        <dbReference type="Google" id="ProtNLM"/>
    </source>
</evidence>
<dbReference type="Gene3D" id="3.30.70.2330">
    <property type="match status" value="1"/>
</dbReference>
<accession>A0A397J7F3</accession>
<dbReference type="AlphaFoldDB" id="A0A397J7F3"/>
<evidence type="ECO:0000313" key="1">
    <source>
        <dbReference type="EMBL" id="RHZ80700.1"/>
    </source>
</evidence>
<name>A0A397J7F3_9GLOM</name>
<reference evidence="1 2" key="1">
    <citation type="submission" date="2018-08" db="EMBL/GenBank/DDBJ databases">
        <title>Genome and evolution of the arbuscular mycorrhizal fungus Diversispora epigaea (formerly Glomus versiforme) and its bacterial endosymbionts.</title>
        <authorList>
            <person name="Sun X."/>
            <person name="Fei Z."/>
            <person name="Harrison M."/>
        </authorList>
    </citation>
    <scope>NUCLEOTIDE SEQUENCE [LARGE SCALE GENOMIC DNA]</scope>
    <source>
        <strain evidence="1 2">IT104</strain>
    </source>
</reference>
<sequence length="388" mass="45670">MRFRGDHKFKKSDTITLELEPSNTYDKNAIKVMVDNIHKAYVAKNENISIGDLMKKYSNYRITAHGKKNYNQSASLNLKYPRMTWCSTCSDTRLDISVAKELARSKNGECLSEEYINNRSPLLWCCDKGHEWIANLIKIKNHGSWCPGCRRIKPLNLEIAKQIAHDKNGKCLLTEYKNSNAPMQWQYVMGYKWNATLSSIRAGRWCLHCAGSIPHTLEIAKQIAHSRNGKCLSIEYKNLETDLIWNCAEGHEWYAPLNRIKNQNAWCSYCSKYKRENLCREIVSKYLGPPSKIRQPEFLKTPEHPSGLHLDIYYPEYGFVIEVQGEQHKHYIEFFHRGNPNNFIKQQERDQHKKDLCEENWIVLRYVWYYEDPYVIILEHLRELDLIE</sequence>
<proteinExistence type="predicted"/>
<evidence type="ECO:0000313" key="2">
    <source>
        <dbReference type="Proteomes" id="UP000266861"/>
    </source>
</evidence>
<comment type="caution">
    <text evidence="1">The sequence shown here is derived from an EMBL/GenBank/DDBJ whole genome shotgun (WGS) entry which is preliminary data.</text>
</comment>
<organism evidence="1 2">
    <name type="scientific">Diversispora epigaea</name>
    <dbReference type="NCBI Taxonomy" id="1348612"/>
    <lineage>
        <taxon>Eukaryota</taxon>
        <taxon>Fungi</taxon>
        <taxon>Fungi incertae sedis</taxon>
        <taxon>Mucoromycota</taxon>
        <taxon>Glomeromycotina</taxon>
        <taxon>Glomeromycetes</taxon>
        <taxon>Diversisporales</taxon>
        <taxon>Diversisporaceae</taxon>
        <taxon>Diversispora</taxon>
    </lineage>
</organism>
<keyword evidence="2" id="KW-1185">Reference proteome</keyword>
<dbReference type="Gene3D" id="3.40.960.10">
    <property type="entry name" value="VSR Endonuclease"/>
    <property type="match status" value="1"/>
</dbReference>
<dbReference type="EMBL" id="PQFF01000123">
    <property type="protein sequence ID" value="RHZ80700.1"/>
    <property type="molecule type" value="Genomic_DNA"/>
</dbReference>
<dbReference type="Proteomes" id="UP000266861">
    <property type="component" value="Unassembled WGS sequence"/>
</dbReference>
<gene>
    <name evidence="1" type="ORF">Glove_132g69</name>
</gene>
<protein>
    <recommendedName>
        <fullName evidence="3">Zinc-ribbon domain-containing protein</fullName>
    </recommendedName>
</protein>
<dbReference type="OrthoDB" id="2419021at2759"/>